<gene>
    <name evidence="3" type="ORF">Pan241w_49000</name>
</gene>
<dbReference type="EMBL" id="CP036269">
    <property type="protein sequence ID" value="QDT44784.1"/>
    <property type="molecule type" value="Genomic_DNA"/>
</dbReference>
<dbReference type="PANTHER" id="PTHR31126">
    <property type="entry name" value="TYROSINE-PROTEIN PHOSPHATASE"/>
    <property type="match status" value="1"/>
</dbReference>
<evidence type="ECO:0000313" key="3">
    <source>
        <dbReference type="EMBL" id="QDT44784.1"/>
    </source>
</evidence>
<comment type="similarity">
    <text evidence="1">Belongs to the protein-tyrosine phosphatase family.</text>
</comment>
<dbReference type="AlphaFoldDB" id="A0A517RLM6"/>
<dbReference type="SUPFAM" id="SSF52799">
    <property type="entry name" value="(Phosphotyrosine protein) phosphatases II"/>
    <property type="match status" value="1"/>
</dbReference>
<sequence length="207" mass="23762">MLLTIRFTVSTIVLMLLSLFFTESLFTEEPKRARPEKWATPLKVEGVPNLYRVSDNLYRSAQPTAEGMRNLKKMGIETVVNLRSFHSDRDEIGNTGLGYEHIYMKAWHPERKEIVRFLQLVTNSKRTPVLVHCQHGADRTGTMCVFYRVAVEGWTKEDALREMTGGGYGFHKVWRNLPKWIVDIDVNSIKQDAGIKASQKTESSKTE</sequence>
<dbReference type="InterPro" id="IPR055214">
    <property type="entry name" value="PTP-NADK"/>
</dbReference>
<dbReference type="PANTHER" id="PTHR31126:SF72">
    <property type="entry name" value="DUAL SPECIFICITY PROTEIN PHOSPHATASE TPBA"/>
    <property type="match status" value="1"/>
</dbReference>
<dbReference type="Gene3D" id="3.90.190.10">
    <property type="entry name" value="Protein tyrosine phosphatase superfamily"/>
    <property type="match status" value="1"/>
</dbReference>
<dbReference type="KEGG" id="gaz:Pan241w_49000"/>
<evidence type="ECO:0000256" key="1">
    <source>
        <dbReference type="ARBA" id="ARBA00009580"/>
    </source>
</evidence>
<protein>
    <submittedName>
        <fullName evidence="3">Tyrosine phosphatase family protein</fullName>
    </submittedName>
</protein>
<dbReference type="PROSITE" id="PS50056">
    <property type="entry name" value="TYR_PHOSPHATASE_2"/>
    <property type="match status" value="1"/>
</dbReference>
<dbReference type="InterPro" id="IPR000387">
    <property type="entry name" value="Tyr_Pase_dom"/>
</dbReference>
<feature type="domain" description="Tyrosine specific protein phosphatases" evidence="2">
    <location>
        <begin position="115"/>
        <end position="163"/>
    </location>
</feature>
<reference evidence="3 4" key="1">
    <citation type="submission" date="2019-02" db="EMBL/GenBank/DDBJ databases">
        <title>Deep-cultivation of Planctomycetes and their phenomic and genomic characterization uncovers novel biology.</title>
        <authorList>
            <person name="Wiegand S."/>
            <person name="Jogler M."/>
            <person name="Boedeker C."/>
            <person name="Pinto D."/>
            <person name="Vollmers J."/>
            <person name="Rivas-Marin E."/>
            <person name="Kohn T."/>
            <person name="Peeters S.H."/>
            <person name="Heuer A."/>
            <person name="Rast P."/>
            <person name="Oberbeckmann S."/>
            <person name="Bunk B."/>
            <person name="Jeske O."/>
            <person name="Meyerdierks A."/>
            <person name="Storesund J.E."/>
            <person name="Kallscheuer N."/>
            <person name="Luecker S."/>
            <person name="Lage O.M."/>
            <person name="Pohl T."/>
            <person name="Merkel B.J."/>
            <person name="Hornburger P."/>
            <person name="Mueller R.-W."/>
            <person name="Bruemmer F."/>
            <person name="Labrenz M."/>
            <person name="Spormann A.M."/>
            <person name="Op den Camp H."/>
            <person name="Overmann J."/>
            <person name="Amann R."/>
            <person name="Jetten M.S.M."/>
            <person name="Mascher T."/>
            <person name="Medema M.H."/>
            <person name="Devos D.P."/>
            <person name="Kaster A.-K."/>
            <person name="Ovreas L."/>
            <person name="Rohde M."/>
            <person name="Galperin M.Y."/>
            <person name="Jogler C."/>
        </authorList>
    </citation>
    <scope>NUCLEOTIDE SEQUENCE [LARGE SCALE GENOMIC DNA]</scope>
    <source>
        <strain evidence="3 4">Pan241w</strain>
    </source>
</reference>
<name>A0A517RLM6_9PLAN</name>
<evidence type="ECO:0000313" key="4">
    <source>
        <dbReference type="Proteomes" id="UP000317171"/>
    </source>
</evidence>
<dbReference type="Proteomes" id="UP000317171">
    <property type="component" value="Chromosome"/>
</dbReference>
<proteinExistence type="inferred from homology"/>
<organism evidence="3 4">
    <name type="scientific">Gimesia alba</name>
    <dbReference type="NCBI Taxonomy" id="2527973"/>
    <lineage>
        <taxon>Bacteria</taxon>
        <taxon>Pseudomonadati</taxon>
        <taxon>Planctomycetota</taxon>
        <taxon>Planctomycetia</taxon>
        <taxon>Planctomycetales</taxon>
        <taxon>Planctomycetaceae</taxon>
        <taxon>Gimesia</taxon>
    </lineage>
</organism>
<dbReference type="InterPro" id="IPR016130">
    <property type="entry name" value="Tyr_Pase_AS"/>
</dbReference>
<accession>A0A517RLM6</accession>
<dbReference type="Pfam" id="PF22741">
    <property type="entry name" value="PTP-NADK"/>
    <property type="match status" value="1"/>
</dbReference>
<dbReference type="PROSITE" id="PS00383">
    <property type="entry name" value="TYR_PHOSPHATASE_1"/>
    <property type="match status" value="1"/>
</dbReference>
<keyword evidence="4" id="KW-1185">Reference proteome</keyword>
<evidence type="ECO:0000259" key="2">
    <source>
        <dbReference type="PROSITE" id="PS50056"/>
    </source>
</evidence>
<dbReference type="GO" id="GO:0016791">
    <property type="term" value="F:phosphatase activity"/>
    <property type="evidence" value="ECO:0007669"/>
    <property type="project" value="TreeGrafter"/>
</dbReference>
<dbReference type="InterPro" id="IPR029021">
    <property type="entry name" value="Prot-tyrosine_phosphatase-like"/>
</dbReference>